<feature type="compositionally biased region" description="Polar residues" evidence="1">
    <location>
        <begin position="1"/>
        <end position="28"/>
    </location>
</feature>
<dbReference type="EMBL" id="SSOP01000259">
    <property type="protein sequence ID" value="KAB5589519.1"/>
    <property type="molecule type" value="Genomic_DNA"/>
</dbReference>
<feature type="compositionally biased region" description="Basic and acidic residues" evidence="1">
    <location>
        <begin position="73"/>
        <end position="90"/>
    </location>
</feature>
<organism evidence="2 3">
    <name type="scientific">Ceratobasidium theobromae</name>
    <dbReference type="NCBI Taxonomy" id="1582974"/>
    <lineage>
        <taxon>Eukaryota</taxon>
        <taxon>Fungi</taxon>
        <taxon>Dikarya</taxon>
        <taxon>Basidiomycota</taxon>
        <taxon>Agaricomycotina</taxon>
        <taxon>Agaricomycetes</taxon>
        <taxon>Cantharellales</taxon>
        <taxon>Ceratobasidiaceae</taxon>
        <taxon>Ceratobasidium</taxon>
    </lineage>
</organism>
<reference evidence="2 3" key="1">
    <citation type="journal article" date="2019" name="Fungal Biol. Biotechnol.">
        <title>Draft genome sequence of fastidious pathogen Ceratobasidium theobromae, which causes vascular-streak dieback in Theobroma cacao.</title>
        <authorList>
            <person name="Ali S.S."/>
            <person name="Asman A."/>
            <person name="Shao J."/>
            <person name="Firmansyah A.P."/>
            <person name="Susilo A.W."/>
            <person name="Rosmana A."/>
            <person name="McMahon P."/>
            <person name="Junaid M."/>
            <person name="Guest D."/>
            <person name="Kheng T.Y."/>
            <person name="Meinhardt L.W."/>
            <person name="Bailey B.A."/>
        </authorList>
    </citation>
    <scope>NUCLEOTIDE SEQUENCE [LARGE SCALE GENOMIC DNA]</scope>
    <source>
        <strain evidence="2 3">CT2</strain>
    </source>
</reference>
<keyword evidence="3" id="KW-1185">Reference proteome</keyword>
<dbReference type="Proteomes" id="UP000383932">
    <property type="component" value="Unassembled WGS sequence"/>
</dbReference>
<evidence type="ECO:0000313" key="3">
    <source>
        <dbReference type="Proteomes" id="UP000383932"/>
    </source>
</evidence>
<gene>
    <name evidence="2" type="ORF">CTheo_7041</name>
</gene>
<sequence>MSHPSSNPPYTSSKSTKGTRGQVTQNSHPAFPHGGPQEKPASPPPAKFGPGQPNSRTSTASVSSRASTTDTSSMRDEPFPKATATRRDKLVGNVEKVIISKITRDPELCEQGTLRAVGGKALADGLAMVDSNTLRSAS</sequence>
<comment type="caution">
    <text evidence="2">The sequence shown here is derived from an EMBL/GenBank/DDBJ whole genome shotgun (WGS) entry which is preliminary data.</text>
</comment>
<evidence type="ECO:0000313" key="2">
    <source>
        <dbReference type="EMBL" id="KAB5589519.1"/>
    </source>
</evidence>
<feature type="region of interest" description="Disordered" evidence="1">
    <location>
        <begin position="1"/>
        <end position="90"/>
    </location>
</feature>
<evidence type="ECO:0000256" key="1">
    <source>
        <dbReference type="SAM" id="MobiDB-lite"/>
    </source>
</evidence>
<dbReference type="AlphaFoldDB" id="A0A5N5QD42"/>
<proteinExistence type="predicted"/>
<dbReference type="OrthoDB" id="3210574at2759"/>
<accession>A0A5N5QD42</accession>
<name>A0A5N5QD42_9AGAM</name>
<feature type="compositionally biased region" description="Low complexity" evidence="1">
    <location>
        <begin position="55"/>
        <end position="72"/>
    </location>
</feature>
<protein>
    <submittedName>
        <fullName evidence="2">Uncharacterized protein</fullName>
    </submittedName>
</protein>